<dbReference type="GO" id="GO:0008170">
    <property type="term" value="F:N-methyltransferase activity"/>
    <property type="evidence" value="ECO:0007669"/>
    <property type="project" value="InterPro"/>
</dbReference>
<dbReference type="GO" id="GO:0003677">
    <property type="term" value="F:DNA binding"/>
    <property type="evidence" value="ECO:0007669"/>
    <property type="project" value="InterPro"/>
</dbReference>
<name>A0A1D7Y4K0_9ACTN</name>
<dbReference type="EMBL" id="CP017248">
    <property type="protein sequence ID" value="AOR30522.1"/>
    <property type="molecule type" value="Genomic_DNA"/>
</dbReference>
<dbReference type="InterPro" id="IPR003356">
    <property type="entry name" value="DNA_methylase_A-5"/>
</dbReference>
<keyword evidence="4" id="KW-1185">Reference proteome</keyword>
<proteinExistence type="predicted"/>
<dbReference type="Pfam" id="PF02384">
    <property type="entry name" value="N6_Mtase"/>
    <property type="match status" value="1"/>
</dbReference>
<feature type="domain" description="DNA methylase adenine-specific" evidence="2">
    <location>
        <begin position="21"/>
        <end position="86"/>
    </location>
</feature>
<dbReference type="SUPFAM" id="SSF53335">
    <property type="entry name" value="S-adenosyl-L-methionine-dependent methyltransferases"/>
    <property type="match status" value="1"/>
</dbReference>
<feature type="compositionally biased region" description="Polar residues" evidence="1">
    <location>
        <begin position="87"/>
        <end position="106"/>
    </location>
</feature>
<dbReference type="InterPro" id="IPR029063">
    <property type="entry name" value="SAM-dependent_MTases_sf"/>
</dbReference>
<feature type="region of interest" description="Disordered" evidence="1">
    <location>
        <begin position="80"/>
        <end position="112"/>
    </location>
</feature>
<sequence>MRSFEHIARHLPPGVPPAQREQPAHGAIRGTELVDATARLATMNLFLHGVERLDGNRTAIEVRDSLAVSPRRRATLVLTDPPMGQRRSVTSSTGASGLRGTGQTSPPRVCRSSTRRLDLAVGIAVLGGDFDSEAAKAVGGVAAGASPHVSRP</sequence>
<evidence type="ECO:0000313" key="4">
    <source>
        <dbReference type="Proteomes" id="UP000094960"/>
    </source>
</evidence>
<gene>
    <name evidence="3" type="ORF">BFF78_05155</name>
</gene>
<protein>
    <recommendedName>
        <fullName evidence="2">DNA methylase adenine-specific domain-containing protein</fullName>
    </recommendedName>
</protein>
<dbReference type="AlphaFoldDB" id="A0A1D7Y4K0"/>
<evidence type="ECO:0000259" key="2">
    <source>
        <dbReference type="Pfam" id="PF02384"/>
    </source>
</evidence>
<evidence type="ECO:0000313" key="3">
    <source>
        <dbReference type="EMBL" id="AOR30522.1"/>
    </source>
</evidence>
<organism evidence="3 4">
    <name type="scientific">Streptomyces fodineus</name>
    <dbReference type="NCBI Taxonomy" id="1904616"/>
    <lineage>
        <taxon>Bacteria</taxon>
        <taxon>Bacillati</taxon>
        <taxon>Actinomycetota</taxon>
        <taxon>Actinomycetes</taxon>
        <taxon>Kitasatosporales</taxon>
        <taxon>Streptomycetaceae</taxon>
        <taxon>Streptomyces</taxon>
    </lineage>
</organism>
<feature type="region of interest" description="Disordered" evidence="1">
    <location>
        <begin position="1"/>
        <end position="24"/>
    </location>
</feature>
<dbReference type="Gene3D" id="3.40.50.150">
    <property type="entry name" value="Vaccinia Virus protein VP39"/>
    <property type="match status" value="1"/>
</dbReference>
<reference evidence="4" key="1">
    <citation type="submission" date="2016-09" db="EMBL/GenBank/DDBJ databases">
        <title>Streptomyces puniciscabiei strain:TW1S1 Genome sequencing and assembly.</title>
        <authorList>
            <person name="Kim M.-K."/>
            <person name="Kim S.B."/>
        </authorList>
    </citation>
    <scope>NUCLEOTIDE SEQUENCE [LARGE SCALE GENOMIC DNA]</scope>
    <source>
        <strain evidence="4">TW1S1</strain>
    </source>
</reference>
<evidence type="ECO:0000256" key="1">
    <source>
        <dbReference type="SAM" id="MobiDB-lite"/>
    </source>
</evidence>
<dbReference type="RefSeq" id="WP_069777174.1">
    <property type="nucleotide sequence ID" value="NZ_CP017248.1"/>
</dbReference>
<dbReference type="KEGG" id="spun:BFF78_05155"/>
<accession>A0A1D7Y4K0</accession>
<dbReference type="Proteomes" id="UP000094960">
    <property type="component" value="Chromosome"/>
</dbReference>